<keyword evidence="5" id="KW-1185">Reference proteome</keyword>
<accession>A0A226DCC2</accession>
<evidence type="ECO:0000256" key="1">
    <source>
        <dbReference type="ARBA" id="ARBA00023157"/>
    </source>
</evidence>
<protein>
    <submittedName>
        <fullName evidence="4">Insulin-like growth factor-binding protein 7</fullName>
    </submittedName>
</protein>
<dbReference type="InterPro" id="IPR000867">
    <property type="entry name" value="IGFBP-like"/>
</dbReference>
<dbReference type="OrthoDB" id="5976811at2759"/>
<dbReference type="Proteomes" id="UP000198287">
    <property type="component" value="Unassembled WGS sequence"/>
</dbReference>
<keyword evidence="1" id="KW-1015">Disulfide bond</keyword>
<organism evidence="4 5">
    <name type="scientific">Folsomia candida</name>
    <name type="common">Springtail</name>
    <dbReference type="NCBI Taxonomy" id="158441"/>
    <lineage>
        <taxon>Eukaryota</taxon>
        <taxon>Metazoa</taxon>
        <taxon>Ecdysozoa</taxon>
        <taxon>Arthropoda</taxon>
        <taxon>Hexapoda</taxon>
        <taxon>Collembola</taxon>
        <taxon>Entomobryomorpha</taxon>
        <taxon>Isotomoidea</taxon>
        <taxon>Isotomidae</taxon>
        <taxon>Proisotominae</taxon>
        <taxon>Folsomia</taxon>
    </lineage>
</organism>
<gene>
    <name evidence="4" type="ORF">Fcan01_22496</name>
</gene>
<name>A0A226DCC2_FOLCA</name>
<proteinExistence type="predicted"/>
<feature type="region of interest" description="Disordered" evidence="2">
    <location>
        <begin position="194"/>
        <end position="228"/>
    </location>
</feature>
<dbReference type="Gene3D" id="4.10.40.20">
    <property type="match status" value="1"/>
</dbReference>
<dbReference type="InterPro" id="IPR009030">
    <property type="entry name" value="Growth_fac_rcpt_cys_sf"/>
</dbReference>
<dbReference type="GO" id="GO:0005576">
    <property type="term" value="C:extracellular region"/>
    <property type="evidence" value="ECO:0007669"/>
    <property type="project" value="InterPro"/>
</dbReference>
<sequence length="228" mass="24363">MRRINLPTRFGFLSSSTMLINPLAVFLICVVLVGGQSVLVRRLPPKGVTSTMPPTPNSEDESVTCVCDGGCEHVRGLDCPFGLTFDVCRCCLVCARGEGEPCGGAVGNCAVGLHCKPEDDNVPSMRTNATDAEGRCSRDEGGCGGHVEVRFGCVISREGDCICSSRAGCPGETMFVFETEEECQDRMTYLIAKKDLEVEPRDTSATGDTGSKQSYPLHPTHHRPAPSG</sequence>
<evidence type="ECO:0000313" key="4">
    <source>
        <dbReference type="EMBL" id="OXA42780.1"/>
    </source>
</evidence>
<evidence type="ECO:0000259" key="3">
    <source>
        <dbReference type="PROSITE" id="PS51323"/>
    </source>
</evidence>
<evidence type="ECO:0000256" key="2">
    <source>
        <dbReference type="SAM" id="MobiDB-lite"/>
    </source>
</evidence>
<feature type="domain" description="IGFBP N-terminal" evidence="3">
    <location>
        <begin position="61"/>
        <end position="139"/>
    </location>
</feature>
<dbReference type="AlphaFoldDB" id="A0A226DCC2"/>
<comment type="caution">
    <text evidence="4">The sequence shown here is derived from an EMBL/GenBank/DDBJ whole genome shotgun (WGS) entry which is preliminary data.</text>
</comment>
<dbReference type="Pfam" id="PF00219">
    <property type="entry name" value="IGFBP"/>
    <property type="match status" value="1"/>
</dbReference>
<dbReference type="OMA" id="HCKPEDD"/>
<feature type="compositionally biased region" description="Polar residues" evidence="2">
    <location>
        <begin position="203"/>
        <end position="214"/>
    </location>
</feature>
<dbReference type="SUPFAM" id="SSF57184">
    <property type="entry name" value="Growth factor receptor domain"/>
    <property type="match status" value="1"/>
</dbReference>
<feature type="compositionally biased region" description="Basic residues" evidence="2">
    <location>
        <begin position="219"/>
        <end position="228"/>
    </location>
</feature>
<reference evidence="4 5" key="1">
    <citation type="submission" date="2015-12" db="EMBL/GenBank/DDBJ databases">
        <title>The genome of Folsomia candida.</title>
        <authorList>
            <person name="Faddeeva A."/>
            <person name="Derks M.F."/>
            <person name="Anvar Y."/>
            <person name="Smit S."/>
            <person name="Van Straalen N."/>
            <person name="Roelofs D."/>
        </authorList>
    </citation>
    <scope>NUCLEOTIDE SEQUENCE [LARGE SCALE GENOMIC DNA]</scope>
    <source>
        <strain evidence="4 5">VU population</strain>
        <tissue evidence="4">Whole body</tissue>
    </source>
</reference>
<dbReference type="SMART" id="SM00121">
    <property type="entry name" value="IB"/>
    <property type="match status" value="1"/>
</dbReference>
<dbReference type="PROSITE" id="PS51323">
    <property type="entry name" value="IGFBP_N_2"/>
    <property type="match status" value="1"/>
</dbReference>
<evidence type="ECO:0000313" key="5">
    <source>
        <dbReference type="Proteomes" id="UP000198287"/>
    </source>
</evidence>
<dbReference type="EMBL" id="LNIX01000025">
    <property type="protein sequence ID" value="OXA42780.1"/>
    <property type="molecule type" value="Genomic_DNA"/>
</dbReference>